<dbReference type="Gene3D" id="2.60.120.260">
    <property type="entry name" value="Galactose-binding domain-like"/>
    <property type="match status" value="1"/>
</dbReference>
<organism evidence="3 4">
    <name type="scientific">Agrilactobacillus composti DSM 18527 = JCM 14202</name>
    <dbReference type="NCBI Taxonomy" id="1423734"/>
    <lineage>
        <taxon>Bacteria</taxon>
        <taxon>Bacillati</taxon>
        <taxon>Bacillota</taxon>
        <taxon>Bacilli</taxon>
        <taxon>Lactobacillales</taxon>
        <taxon>Lactobacillaceae</taxon>
        <taxon>Agrilactobacillus</taxon>
    </lineage>
</organism>
<dbReference type="Proteomes" id="UP000051236">
    <property type="component" value="Unassembled WGS sequence"/>
</dbReference>
<evidence type="ECO:0000256" key="1">
    <source>
        <dbReference type="SAM" id="SignalP"/>
    </source>
</evidence>
<feature type="chain" id="PRO_5039728273" description="Cytosolic endo-beta-N-acetylglucosaminidase TIM barrel domain-containing protein" evidence="1">
    <location>
        <begin position="24"/>
        <end position="691"/>
    </location>
</feature>
<dbReference type="InterPro" id="IPR032979">
    <property type="entry name" value="ENGase"/>
</dbReference>
<dbReference type="EMBL" id="AZGA01000020">
    <property type="protein sequence ID" value="KRM34920.1"/>
    <property type="molecule type" value="Genomic_DNA"/>
</dbReference>
<evidence type="ECO:0000313" key="4">
    <source>
        <dbReference type="Proteomes" id="UP000051236"/>
    </source>
</evidence>
<evidence type="ECO:0000259" key="2">
    <source>
        <dbReference type="Pfam" id="PF03644"/>
    </source>
</evidence>
<dbReference type="InterPro" id="IPR005201">
    <property type="entry name" value="TIM_ENGase"/>
</dbReference>
<protein>
    <recommendedName>
        <fullName evidence="2">Cytosolic endo-beta-N-acetylglucosaminidase TIM barrel domain-containing protein</fullName>
    </recommendedName>
</protein>
<accession>A0A0R1XXP6</accession>
<keyword evidence="4" id="KW-1185">Reference proteome</keyword>
<dbReference type="eggNOG" id="COG4724">
    <property type="taxonomic scope" value="Bacteria"/>
</dbReference>
<name>A0A0R1XXP6_9LACO</name>
<dbReference type="AlphaFoldDB" id="A0A0R1XXP6"/>
<proteinExistence type="predicted"/>
<feature type="signal peptide" evidence="1">
    <location>
        <begin position="1"/>
        <end position="23"/>
    </location>
</feature>
<sequence length="691" mass="76049">MKMKQKWLLILAALTLGTTGALAAAHPVAAAANYNVKGANQPYFHGFNAEQMLNWSPETDPSAKYFVSDVSLQPRNPKFAATQAQPDLQTNAQVLTLAGDYGDPGYGQTPGIPDFTRTVDAFSRHIFEYWQYIDFYGSWNGTPIGGNSYDDIRNNAATLQYGVINYPNPAYTDAAHQNGVKSLGGWFWPRPENFSAWVQQRADGTFPVADKMIAMARYMNFDGYFINQEATISSTDAAQLQKMLVYMKQKAPDLYIQFYDSLQQDGQLTYGNGFNTSNAYWLKADNGSAADSLFLNYAWNTTRLNNGVATAQKLGLDPLKAIFAGTENQKYGFNPPYDPRQIFPNKTTTNASWGLFGTDFAYSRYPGNNLDNNSQGAIDVRARQYWSGPNQDPTKTGRLTEVNSAPYPDKGVPNDADNPAHWDGVANFIPEKSVISQTPFYTNFNTGHGLGFYQGGQQVSQQEWSNIGIQNLLPTWQWWTTGGPQVNFDYTDAYDGGNSLKIVNTTGQSTINLFKTDLAVTKATKLTLHFKNNAPLTLKVQLTFKDDPAKPVSLNVAAEDLNTWQAPSLNLAQYSGRAIAKIALAVTSSKNATLNLGDFSVQTATPSTTAPTALTVDRYLPTTGEAFVTLNMTDQIKYYDLYTAEGQFISRVNSTKAYVDHVPANATALVAQPIGTAGQTYAKLDVPLKLR</sequence>
<keyword evidence="1" id="KW-0732">Signal</keyword>
<dbReference type="STRING" id="1423734.FC83_GL002060"/>
<dbReference type="GO" id="GO:0005829">
    <property type="term" value="C:cytosol"/>
    <property type="evidence" value="ECO:0007669"/>
    <property type="project" value="UniProtKB-SubCell"/>
</dbReference>
<dbReference type="PANTHER" id="PTHR13246:SF1">
    <property type="entry name" value="CYTOSOLIC ENDO-BETA-N-ACETYLGLUCOSAMINIDASE"/>
    <property type="match status" value="1"/>
</dbReference>
<dbReference type="PATRIC" id="fig|1423734.3.peg.2083"/>
<comment type="caution">
    <text evidence="3">The sequence shown here is derived from an EMBL/GenBank/DDBJ whole genome shotgun (WGS) entry which is preliminary data.</text>
</comment>
<reference evidence="3 4" key="1">
    <citation type="journal article" date="2015" name="Genome Announc.">
        <title>Expanding the biotechnology potential of lactobacilli through comparative genomics of 213 strains and associated genera.</title>
        <authorList>
            <person name="Sun Z."/>
            <person name="Harris H.M."/>
            <person name="McCann A."/>
            <person name="Guo C."/>
            <person name="Argimon S."/>
            <person name="Zhang W."/>
            <person name="Yang X."/>
            <person name="Jeffery I.B."/>
            <person name="Cooney J.C."/>
            <person name="Kagawa T.F."/>
            <person name="Liu W."/>
            <person name="Song Y."/>
            <person name="Salvetti E."/>
            <person name="Wrobel A."/>
            <person name="Rasinkangas P."/>
            <person name="Parkhill J."/>
            <person name="Rea M.C."/>
            <person name="O'Sullivan O."/>
            <person name="Ritari J."/>
            <person name="Douillard F.P."/>
            <person name="Paul Ross R."/>
            <person name="Yang R."/>
            <person name="Briner A.E."/>
            <person name="Felis G.E."/>
            <person name="de Vos W.M."/>
            <person name="Barrangou R."/>
            <person name="Klaenhammer T.R."/>
            <person name="Caufield P.W."/>
            <person name="Cui Y."/>
            <person name="Zhang H."/>
            <person name="O'Toole P.W."/>
        </authorList>
    </citation>
    <scope>NUCLEOTIDE SEQUENCE [LARGE SCALE GENOMIC DNA]</scope>
    <source>
        <strain evidence="3 4">DSM 18527</strain>
    </source>
</reference>
<gene>
    <name evidence="3" type="ORF">FC83_GL002060</name>
</gene>
<evidence type="ECO:0000313" key="3">
    <source>
        <dbReference type="EMBL" id="KRM34920.1"/>
    </source>
</evidence>
<dbReference type="Gene3D" id="3.20.20.80">
    <property type="entry name" value="Glycosidases"/>
    <property type="match status" value="1"/>
</dbReference>
<dbReference type="GO" id="GO:0033925">
    <property type="term" value="F:mannosyl-glycoprotein endo-beta-N-acetylglucosaminidase activity"/>
    <property type="evidence" value="ECO:0007669"/>
    <property type="project" value="InterPro"/>
</dbReference>
<feature type="domain" description="Cytosolic endo-beta-N-acetylglucosaminidase TIM barrel" evidence="2">
    <location>
        <begin position="120"/>
        <end position="451"/>
    </location>
</feature>
<dbReference type="Pfam" id="PF03644">
    <property type="entry name" value="Glyco_hydro_85"/>
    <property type="match status" value="1"/>
</dbReference>
<dbReference type="PANTHER" id="PTHR13246">
    <property type="entry name" value="ENDO BETA N-ACETYLGLUCOSAMINIDASE"/>
    <property type="match status" value="1"/>
</dbReference>